<name>A0A084GH06_PSEDA</name>
<dbReference type="OrthoDB" id="448448at2759"/>
<protein>
    <submittedName>
        <fullName evidence="1">Uncharacterized protein</fullName>
    </submittedName>
</protein>
<dbReference type="KEGG" id="sapo:SAPIO_CDS0442"/>
<dbReference type="RefSeq" id="XP_016646417.1">
    <property type="nucleotide sequence ID" value="XM_016783217.1"/>
</dbReference>
<keyword evidence="2" id="KW-1185">Reference proteome</keyword>
<dbReference type="HOGENOM" id="CLU_909607_0_0_1"/>
<reference evidence="1 2" key="1">
    <citation type="journal article" date="2014" name="Genome Announc.">
        <title>Draft genome sequence of the pathogenic fungus Scedosporium apiospermum.</title>
        <authorList>
            <person name="Vandeputte P."/>
            <person name="Ghamrawi S."/>
            <person name="Rechenmann M."/>
            <person name="Iltis A."/>
            <person name="Giraud S."/>
            <person name="Fleury M."/>
            <person name="Thornton C."/>
            <person name="Delhaes L."/>
            <person name="Meyer W."/>
            <person name="Papon N."/>
            <person name="Bouchara J.P."/>
        </authorList>
    </citation>
    <scope>NUCLEOTIDE SEQUENCE [LARGE SCALE GENOMIC DNA]</scope>
    <source>
        <strain evidence="1 2">IHEM 14462</strain>
    </source>
</reference>
<proteinExistence type="predicted"/>
<accession>A0A084GH06</accession>
<evidence type="ECO:0000313" key="1">
    <source>
        <dbReference type="EMBL" id="KEZ46618.1"/>
    </source>
</evidence>
<dbReference type="EMBL" id="JOWA01000022">
    <property type="protein sequence ID" value="KEZ46618.1"/>
    <property type="molecule type" value="Genomic_DNA"/>
</dbReference>
<evidence type="ECO:0000313" key="2">
    <source>
        <dbReference type="Proteomes" id="UP000028545"/>
    </source>
</evidence>
<dbReference type="AlphaFoldDB" id="A0A084GH06"/>
<comment type="caution">
    <text evidence="1">The sequence shown here is derived from an EMBL/GenBank/DDBJ whole genome shotgun (WGS) entry which is preliminary data.</text>
</comment>
<dbReference type="Proteomes" id="UP000028545">
    <property type="component" value="Unassembled WGS sequence"/>
</dbReference>
<dbReference type="VEuPathDB" id="FungiDB:SAPIO_CDS0442"/>
<sequence>MNGANWFNYEDTSNQSPFCLHTTDFDAGITVGQEASPESIGLRDSNLAPSLAFDANNVEQIVPDPEPSETPGLSVERVSAEEVEYDTCFGTIEDHFVTATPIKDANQTKVVVITGGGTGVIRVAETNVYRGLISGKLFEALKELKERCSVMLSAVVKAPKILSIVVYGLSSKSETVGDILLEHGFYLQLPDSFDQSVPYENPQSFSLPGFLSNIPAGMPIRESEKSSVTKVPVLNTVEKSKLSALLDSATGPEKFREVQASEKLITELNHFVTISRVAASSGGLNFALEAYWQITAELEGPNFKTL</sequence>
<gene>
    <name evidence="1" type="ORF">SAPIO_CDS0442</name>
</gene>
<dbReference type="GeneID" id="27718594"/>
<organism evidence="1 2">
    <name type="scientific">Pseudallescheria apiosperma</name>
    <name type="common">Scedosporium apiospermum</name>
    <dbReference type="NCBI Taxonomy" id="563466"/>
    <lineage>
        <taxon>Eukaryota</taxon>
        <taxon>Fungi</taxon>
        <taxon>Dikarya</taxon>
        <taxon>Ascomycota</taxon>
        <taxon>Pezizomycotina</taxon>
        <taxon>Sordariomycetes</taxon>
        <taxon>Hypocreomycetidae</taxon>
        <taxon>Microascales</taxon>
        <taxon>Microascaceae</taxon>
        <taxon>Scedosporium</taxon>
    </lineage>
</organism>